<dbReference type="PANTHER" id="PTHR31734">
    <property type="entry name" value="AUXIN-RESPONSIVE PROTEIN IAA17"/>
    <property type="match status" value="1"/>
</dbReference>
<dbReference type="Proteomes" id="UP000019116">
    <property type="component" value="Chromosome 1A"/>
</dbReference>
<feature type="signal peptide" evidence="12">
    <location>
        <begin position="1"/>
        <end position="21"/>
    </location>
</feature>
<keyword evidence="5 10" id="KW-0678">Repressor</keyword>
<reference evidence="14" key="2">
    <citation type="submission" date="2018-10" db="UniProtKB">
        <authorList>
            <consortium name="EnsemblPlants"/>
        </authorList>
    </citation>
    <scope>IDENTIFICATION</scope>
</reference>
<dbReference type="Gramene" id="TraesSYM1A03G00030630.2">
    <property type="protein sequence ID" value="TraesSYM1A03G00030630.2"/>
    <property type="gene ID" value="TraesSYM1A03G00030630"/>
</dbReference>
<feature type="domain" description="PB1" evidence="13">
    <location>
        <begin position="163"/>
        <end position="259"/>
    </location>
</feature>
<dbReference type="InterPro" id="IPR053793">
    <property type="entry name" value="PB1-like"/>
</dbReference>
<keyword evidence="12" id="KW-0732">Signal</keyword>
<dbReference type="Gramene" id="TraesMAC1A03G00029940.2">
    <property type="protein sequence ID" value="TraesMAC1A03G00029940.2"/>
    <property type="gene ID" value="TraesMAC1A03G00029940"/>
</dbReference>
<dbReference type="OrthoDB" id="652411at2759"/>
<evidence type="ECO:0000256" key="11">
    <source>
        <dbReference type="SAM" id="MobiDB-lite"/>
    </source>
</evidence>
<evidence type="ECO:0000259" key="13">
    <source>
        <dbReference type="PROSITE" id="PS51745"/>
    </source>
</evidence>
<evidence type="ECO:0000256" key="2">
    <source>
        <dbReference type="ARBA" id="ARBA00004123"/>
    </source>
</evidence>
<dbReference type="InterPro" id="IPR003311">
    <property type="entry name" value="AUX_IAA"/>
</dbReference>
<feature type="chain" id="PRO_5017344745" description="Auxin-responsive protein" evidence="12">
    <location>
        <begin position="22"/>
        <end position="263"/>
    </location>
</feature>
<dbReference type="Gramene" id="TraesKAR1A01G0049150.1">
    <property type="protein sequence ID" value="cds.TraesKAR1A01G0049150.1"/>
    <property type="gene ID" value="TraesKAR1A01G0049150"/>
</dbReference>
<protein>
    <recommendedName>
        <fullName evidence="10">Auxin-responsive protein</fullName>
    </recommendedName>
</protein>
<dbReference type="Gramene" id="TraesCS1A03G0201000.2">
    <property type="protein sequence ID" value="TraesCS1A03G0201000.2.CDS"/>
    <property type="gene ID" value="TraesCS1A03G0201000"/>
</dbReference>
<comment type="subunit">
    <text evidence="4 10">Homodimers and heterodimers.</text>
</comment>
<gene>
    <name evidence="14" type="primary">LOC123190542</name>
</gene>
<dbReference type="AlphaFoldDB" id="A0A3B5XVC4"/>
<keyword evidence="8 10" id="KW-0539">Nucleus</keyword>
<dbReference type="SUPFAM" id="SSF54277">
    <property type="entry name" value="CAD &amp; PB1 domains"/>
    <property type="match status" value="1"/>
</dbReference>
<evidence type="ECO:0000256" key="9">
    <source>
        <dbReference type="ARBA" id="ARBA00023294"/>
    </source>
</evidence>
<evidence type="ECO:0000256" key="6">
    <source>
        <dbReference type="ARBA" id="ARBA00023015"/>
    </source>
</evidence>
<dbReference type="Gramene" id="TraesLAC1A03G00031140.2">
    <property type="protein sequence ID" value="TraesLAC1A03G00031140.2"/>
    <property type="gene ID" value="TraesLAC1A03G00031140"/>
</dbReference>
<evidence type="ECO:0000256" key="1">
    <source>
        <dbReference type="ARBA" id="ARBA00002159"/>
    </source>
</evidence>
<accession>A0A3B5XVC4</accession>
<organism evidence="14">
    <name type="scientific">Triticum aestivum</name>
    <name type="common">Wheat</name>
    <dbReference type="NCBI Taxonomy" id="4565"/>
    <lineage>
        <taxon>Eukaryota</taxon>
        <taxon>Viridiplantae</taxon>
        <taxon>Streptophyta</taxon>
        <taxon>Embryophyta</taxon>
        <taxon>Tracheophyta</taxon>
        <taxon>Spermatophyta</taxon>
        <taxon>Magnoliopsida</taxon>
        <taxon>Liliopsida</taxon>
        <taxon>Poales</taxon>
        <taxon>Poaceae</taxon>
        <taxon>BOP clade</taxon>
        <taxon>Pooideae</taxon>
        <taxon>Triticodae</taxon>
        <taxon>Triticeae</taxon>
        <taxon>Triticinae</taxon>
        <taxon>Triticum</taxon>
    </lineage>
</organism>
<evidence type="ECO:0000256" key="7">
    <source>
        <dbReference type="ARBA" id="ARBA00023163"/>
    </source>
</evidence>
<dbReference type="PROSITE" id="PS51745">
    <property type="entry name" value="PB1"/>
    <property type="match status" value="1"/>
</dbReference>
<evidence type="ECO:0000313" key="14">
    <source>
        <dbReference type="EnsemblPlants" id="TraesCS1A02G082700.2"/>
    </source>
</evidence>
<dbReference type="Gramene" id="TraesSTA1A03G00028730.2">
    <property type="protein sequence ID" value="TraesSTA1A03G00028730.2"/>
    <property type="gene ID" value="TraesSTA1A03G00028730"/>
</dbReference>
<comment type="subcellular location">
    <subcellularLocation>
        <location evidence="2 10">Nucleus</location>
    </subcellularLocation>
</comment>
<dbReference type="Gramene" id="TraesRN1A0100224700.2">
    <property type="protein sequence ID" value="TraesRN1A0100224700.2"/>
    <property type="gene ID" value="TraesRN1A0100224700"/>
</dbReference>
<comment type="function">
    <text evidence="1 10">Aux/IAA proteins are short-lived transcriptional factors that function as repressors of early auxin response genes at low auxin concentrations.</text>
</comment>
<dbReference type="GeneID" id="123190542"/>
<dbReference type="SMR" id="A0A3B5XVC4"/>
<dbReference type="Gramene" id="TraesJAG1A03G00029830.2">
    <property type="protein sequence ID" value="TraesJAG1A03G00029830.2"/>
    <property type="gene ID" value="TraesJAG1A03G00029830"/>
</dbReference>
<keyword evidence="7 10" id="KW-0804">Transcription</keyword>
<dbReference type="RefSeq" id="XP_044459143.1">
    <property type="nucleotide sequence ID" value="XM_044603208.1"/>
</dbReference>
<name>A0A3B5XVC4_WHEAT</name>
<evidence type="ECO:0000313" key="15">
    <source>
        <dbReference type="Proteomes" id="UP000019116"/>
    </source>
</evidence>
<dbReference type="GO" id="GO:0009734">
    <property type="term" value="P:auxin-activated signaling pathway"/>
    <property type="evidence" value="ECO:0007669"/>
    <property type="project" value="UniProtKB-UniRule"/>
</dbReference>
<keyword evidence="9 10" id="KW-0927">Auxin signaling pathway</keyword>
<dbReference type="Pfam" id="PF02309">
    <property type="entry name" value="AUX_IAA"/>
    <property type="match status" value="1"/>
</dbReference>
<keyword evidence="15" id="KW-1185">Reference proteome</keyword>
<sequence length="263" mass="28053">MPPLSSFLSLSLYSCLMECKAASESPSSAPSSSMDSCGAGGPRATVSTASSCYRPAIGRGLSTDLHLGLSLRSCSSSFHTADGVSASTPRSLYRLVILSKNLTFLFIICIGRSLAPLCTSTDASINPFLRSTLTTTTTMRPTAPSSDPAHQRGGGGGGHGQRSLFVKVYMEGVPIGRKLDLLLLDGYDRLLAVLGRMFKASIIHPDTVGRDHRVVLGEKQARHVVTYQDQEGDWLMAGDVPWELFLAGVKKLKIARVDSSTSD</sequence>
<evidence type="ECO:0000256" key="8">
    <source>
        <dbReference type="ARBA" id="ARBA00023242"/>
    </source>
</evidence>
<dbReference type="InterPro" id="IPR033389">
    <property type="entry name" value="AUX/IAA_dom"/>
</dbReference>
<evidence type="ECO:0000256" key="4">
    <source>
        <dbReference type="ARBA" id="ARBA00011726"/>
    </source>
</evidence>
<dbReference type="Gramene" id="TraesNOR1A03G00029740.2">
    <property type="protein sequence ID" value="TraesNOR1A03G00029740.2"/>
    <property type="gene ID" value="TraesNOR1A03G00029740"/>
</dbReference>
<comment type="similarity">
    <text evidence="3 10">Belongs to the Aux/IAA family.</text>
</comment>
<evidence type="ECO:0000256" key="5">
    <source>
        <dbReference type="ARBA" id="ARBA00022491"/>
    </source>
</evidence>
<keyword evidence="6 10" id="KW-0805">Transcription regulation</keyword>
<dbReference type="Gramene" id="TraesJUL1A03G00030750.2">
    <property type="protein sequence ID" value="TraesJUL1A03G00030750.2"/>
    <property type="gene ID" value="TraesJUL1A03G00030750"/>
</dbReference>
<dbReference type="Gramene" id="TraesCS1A02G082700.2">
    <property type="protein sequence ID" value="TraesCS1A02G082700.2"/>
    <property type="gene ID" value="TraesCS1A02G082700"/>
</dbReference>
<evidence type="ECO:0000256" key="3">
    <source>
        <dbReference type="ARBA" id="ARBA00006728"/>
    </source>
</evidence>
<dbReference type="EnsemblPlants" id="TraesCS1A02G082700.2">
    <property type="protein sequence ID" value="TraesCS1A02G082700.2"/>
    <property type="gene ID" value="TraesCS1A02G082700"/>
</dbReference>
<reference evidence="14" key="1">
    <citation type="submission" date="2018-08" db="EMBL/GenBank/DDBJ databases">
        <authorList>
            <person name="Rossello M."/>
        </authorList>
    </citation>
    <scope>NUCLEOTIDE SEQUENCE [LARGE SCALE GENOMIC DNA]</scope>
    <source>
        <strain evidence="14">cv. Chinese Spring</strain>
    </source>
</reference>
<dbReference type="KEGG" id="taes:123190542"/>
<dbReference type="PANTHER" id="PTHR31734:SF94">
    <property type="entry name" value="AUXIN-RESPONSIVE PROTEIN IAA30"/>
    <property type="match status" value="1"/>
</dbReference>
<dbReference type="GO" id="GO:0006355">
    <property type="term" value="P:regulation of DNA-templated transcription"/>
    <property type="evidence" value="ECO:0007669"/>
    <property type="project" value="InterPro"/>
</dbReference>
<dbReference type="STRING" id="4565.A0A3B5XVC4"/>
<evidence type="ECO:0000256" key="10">
    <source>
        <dbReference type="RuleBase" id="RU004549"/>
    </source>
</evidence>
<dbReference type="Gramene" id="TraesARI1A03G00030180.2">
    <property type="protein sequence ID" value="TraesARI1A03G00030180.2"/>
    <property type="gene ID" value="TraesARI1A03G00030180"/>
</dbReference>
<dbReference type="GO" id="GO:0005634">
    <property type="term" value="C:nucleus"/>
    <property type="evidence" value="ECO:0007669"/>
    <property type="project" value="UniProtKB-SubCell"/>
</dbReference>
<feature type="region of interest" description="Disordered" evidence="11">
    <location>
        <begin position="135"/>
        <end position="159"/>
    </location>
</feature>
<evidence type="ECO:0000256" key="12">
    <source>
        <dbReference type="SAM" id="SignalP"/>
    </source>
</evidence>
<proteinExistence type="inferred from homology"/>
<dbReference type="Gene3D" id="3.10.20.90">
    <property type="entry name" value="Phosphatidylinositol 3-kinase Catalytic Subunit, Chain A, domain 1"/>
    <property type="match status" value="1"/>
</dbReference>